<evidence type="ECO:0000256" key="1">
    <source>
        <dbReference type="ARBA" id="ARBA00022630"/>
    </source>
</evidence>
<evidence type="ECO:0000256" key="2">
    <source>
        <dbReference type="ARBA" id="ARBA00023002"/>
    </source>
</evidence>
<dbReference type="EMBL" id="BAABBR010000001">
    <property type="protein sequence ID" value="GAA4035658.1"/>
    <property type="molecule type" value="Genomic_DNA"/>
</dbReference>
<dbReference type="Proteomes" id="UP001424459">
    <property type="component" value="Unassembled WGS sequence"/>
</dbReference>
<reference evidence="4" key="1">
    <citation type="journal article" date="2019" name="Int. J. Syst. Evol. Microbiol.">
        <title>The Global Catalogue of Microorganisms (GCM) 10K type strain sequencing project: providing services to taxonomists for standard genome sequencing and annotation.</title>
        <authorList>
            <consortium name="The Broad Institute Genomics Platform"/>
            <consortium name="The Broad Institute Genome Sequencing Center for Infectious Disease"/>
            <person name="Wu L."/>
            <person name="Ma J."/>
        </authorList>
    </citation>
    <scope>NUCLEOTIDE SEQUENCE [LARGE SCALE GENOMIC DNA]</scope>
    <source>
        <strain evidence="4">JCM 17564</strain>
    </source>
</reference>
<dbReference type="Gene3D" id="3.20.20.70">
    <property type="entry name" value="Aldolase class I"/>
    <property type="match status" value="1"/>
</dbReference>
<name>A0ABP7U4J5_9SPHN</name>
<evidence type="ECO:0000313" key="3">
    <source>
        <dbReference type="EMBL" id="GAA4035658.1"/>
    </source>
</evidence>
<gene>
    <name evidence="3" type="ORF">GCM10022281_15100</name>
</gene>
<accession>A0ABP7U4J5</accession>
<proteinExistence type="predicted"/>
<evidence type="ECO:0000313" key="4">
    <source>
        <dbReference type="Proteomes" id="UP001424459"/>
    </source>
</evidence>
<comment type="caution">
    <text evidence="3">The sequence shown here is derived from an EMBL/GenBank/DDBJ whole genome shotgun (WGS) entry which is preliminary data.</text>
</comment>
<sequence>MAGLSDRRVFFLGVNTGFVTEGDPDCRYVDFYRERSSSNLYCAIVGNVVVPGGYGSNRSTPTIGSSPVWGRVAAAISDAGSNPGVQLATAWKGYQGARKFLTTNGDQVLDQARSLVHQHSRADLARLTEAFRTGGTLAIGHGFRHVQIHAAHGYLLSLLVDDRLNPHAAYVRDELASLADWLRSQGIESSLRISLRTGHSAFDEEGAERAQDLLCGLPFDFIDLSSGFYNIDKRLIYPARPEILLARHLESVAVAVRHPKRSFIVSGRASANAAALPTNAHLGICRDLIANPAFLAEPHDGCRNANKCHYYSRGEDHISCVRWSGTTS</sequence>
<keyword evidence="2" id="KW-0560">Oxidoreductase</keyword>
<dbReference type="SUPFAM" id="SSF51395">
    <property type="entry name" value="FMN-linked oxidoreductases"/>
    <property type="match status" value="1"/>
</dbReference>
<dbReference type="PANTHER" id="PTHR43656">
    <property type="entry name" value="BINDING OXIDOREDUCTASE, PUTATIVE (AFU_ORTHOLOGUE AFUA_2G08260)-RELATED"/>
    <property type="match status" value="1"/>
</dbReference>
<keyword evidence="4" id="KW-1185">Reference proteome</keyword>
<dbReference type="InterPro" id="IPR051799">
    <property type="entry name" value="NADH_flavin_oxidoreductase"/>
</dbReference>
<dbReference type="PANTHER" id="PTHR43656:SF2">
    <property type="entry name" value="BINDING OXIDOREDUCTASE, PUTATIVE (AFU_ORTHOLOGUE AFUA_2G08260)-RELATED"/>
    <property type="match status" value="1"/>
</dbReference>
<dbReference type="InterPro" id="IPR013785">
    <property type="entry name" value="Aldolase_TIM"/>
</dbReference>
<protein>
    <recommendedName>
        <fullName evidence="5">NADH:flavin oxidoreductase/NADH oxidase N-terminal domain-containing protein</fullName>
    </recommendedName>
</protein>
<organism evidence="3 4">
    <name type="scientific">Sphingomonas rosea</name>
    <dbReference type="NCBI Taxonomy" id="335605"/>
    <lineage>
        <taxon>Bacteria</taxon>
        <taxon>Pseudomonadati</taxon>
        <taxon>Pseudomonadota</taxon>
        <taxon>Alphaproteobacteria</taxon>
        <taxon>Sphingomonadales</taxon>
        <taxon>Sphingomonadaceae</taxon>
        <taxon>Sphingomonas</taxon>
    </lineage>
</organism>
<evidence type="ECO:0008006" key="5">
    <source>
        <dbReference type="Google" id="ProtNLM"/>
    </source>
</evidence>
<keyword evidence="1" id="KW-0285">Flavoprotein</keyword>